<feature type="coiled-coil region" evidence="1">
    <location>
        <begin position="54"/>
        <end position="84"/>
    </location>
</feature>
<feature type="signal peptide" evidence="2">
    <location>
        <begin position="1"/>
        <end position="22"/>
    </location>
</feature>
<accession>B0RK99</accession>
<evidence type="ECO:0000313" key="3">
    <source>
        <dbReference type="EMBL" id="CAP18725.1"/>
    </source>
</evidence>
<dbReference type="CDD" id="cd14262">
    <property type="entry name" value="VirB5_like"/>
    <property type="match status" value="1"/>
</dbReference>
<feature type="chain" id="PRO_5002751981" evidence="2">
    <location>
        <begin position="23"/>
        <end position="251"/>
    </location>
</feature>
<sequence length="251" mass="28765">MKKMIFTIIISAILATQSPALAFPFGGSWSIDRLGSTWNYGDLTTLGGLDISKLQHAQKMEEELQKLLVEHEKKQKDLKDILEKIYKSITNGKSVTAQIQNDSFFLKDPQSIYNKDNPKTYTSPINEILKKEEISNSISEARKSIENRKQYAAIVDKAVSFRVFEQTENRSKKILELLSKINQTKDLKSIAELQTEIKAKLAMIQNEATKLQMVAHLRNTERELISHQKQQRNMKILNSSNRAMPTIRSIR</sequence>
<reference evidence="3" key="1">
    <citation type="journal article" date="2008" name="Mol. Biol. Evol.">
        <title>Diversifying selection and concerted evolution of a type IV secretion system in Bartonella.</title>
        <authorList>
            <person name="Nystedt B."/>
            <person name="Frank A.C."/>
            <person name="Thollesson M."/>
            <person name="Andersson S.G."/>
        </authorList>
    </citation>
    <scope>NUCLEOTIDE SEQUENCE</scope>
    <source>
        <strain evidence="3">IndoCat-11</strain>
    </source>
</reference>
<evidence type="ECO:0000256" key="2">
    <source>
        <dbReference type="SAM" id="SignalP"/>
    </source>
</evidence>
<dbReference type="InterPro" id="IPR014158">
    <property type="entry name" value="T4SS_VirB5"/>
</dbReference>
<gene>
    <name evidence="3" type="primary">trwJ1</name>
</gene>
<dbReference type="EMBL" id="AM905246">
    <property type="protein sequence ID" value="CAP18725.1"/>
    <property type="molecule type" value="Genomic_DNA"/>
</dbReference>
<dbReference type="Pfam" id="PF07996">
    <property type="entry name" value="T4SS"/>
    <property type="match status" value="1"/>
</dbReference>
<dbReference type="SUPFAM" id="SSF101082">
    <property type="entry name" value="Typo IV secretion system protein TraC"/>
    <property type="match status" value="1"/>
</dbReference>
<keyword evidence="1" id="KW-0175">Coiled coil</keyword>
<dbReference type="AlphaFoldDB" id="B0RK99"/>
<proteinExistence type="predicted"/>
<organism evidence="3">
    <name type="scientific">Bartonella henselae</name>
    <name type="common">Rochalimaea henselae</name>
    <dbReference type="NCBI Taxonomy" id="38323"/>
    <lineage>
        <taxon>Bacteria</taxon>
        <taxon>Pseudomonadati</taxon>
        <taxon>Pseudomonadota</taxon>
        <taxon>Alphaproteobacteria</taxon>
        <taxon>Hyphomicrobiales</taxon>
        <taxon>Bartonellaceae</taxon>
        <taxon>Bartonella</taxon>
    </lineage>
</organism>
<dbReference type="RefSeq" id="WP_282460435.1">
    <property type="nucleotide sequence ID" value="NZ_JARVXB010000014.1"/>
</dbReference>
<dbReference type="InterPro" id="IPR023220">
    <property type="entry name" value="T4SS_VirB5-domain"/>
</dbReference>
<evidence type="ECO:0000256" key="1">
    <source>
        <dbReference type="SAM" id="Coils"/>
    </source>
</evidence>
<dbReference type="Gene3D" id="1.20.58.430">
    <property type="entry name" value="Type IV secretion system, VirB5-domain"/>
    <property type="match status" value="1"/>
</dbReference>
<keyword evidence="2" id="KW-0732">Signal</keyword>
<name>B0RK99_BARHN</name>
<protein>
    <submittedName>
        <fullName evidence="3">TrwJ1 protein</fullName>
    </submittedName>
</protein>